<proteinExistence type="predicted"/>
<keyword evidence="2" id="KW-1185">Reference proteome</keyword>
<sequence length="180" mass="20015">MSNPDHLKQKLLGVREIGVSLTLATLSEQVPARVNVFLPGGQLLKNFSPSSLNPVVQIVPSAVLLTEPLRPSFDSLEPQSLKDFSKAIRTSPDSLTHPLRMAIESLLLGYRPLHNSLRFASSLFEFGLIRLVPVHQKLKSWVITPSKQKTNSLFSLLYWNSAYIASYLLHGKAFSSFVFA</sequence>
<dbReference type="EMBL" id="MU167353">
    <property type="protein sequence ID" value="KAG0142301.1"/>
    <property type="molecule type" value="Genomic_DNA"/>
</dbReference>
<organism evidence="1 2">
    <name type="scientific">Cronartium quercuum f. sp. fusiforme G11</name>
    <dbReference type="NCBI Taxonomy" id="708437"/>
    <lineage>
        <taxon>Eukaryota</taxon>
        <taxon>Fungi</taxon>
        <taxon>Dikarya</taxon>
        <taxon>Basidiomycota</taxon>
        <taxon>Pucciniomycotina</taxon>
        <taxon>Pucciniomycetes</taxon>
        <taxon>Pucciniales</taxon>
        <taxon>Coleosporiaceae</taxon>
        <taxon>Cronartium</taxon>
    </lineage>
</organism>
<dbReference type="Proteomes" id="UP000886653">
    <property type="component" value="Unassembled WGS sequence"/>
</dbReference>
<evidence type="ECO:0000313" key="1">
    <source>
        <dbReference type="EMBL" id="KAG0142301.1"/>
    </source>
</evidence>
<comment type="caution">
    <text evidence="1">The sequence shown here is derived from an EMBL/GenBank/DDBJ whole genome shotgun (WGS) entry which is preliminary data.</text>
</comment>
<reference evidence="1" key="1">
    <citation type="submission" date="2013-11" db="EMBL/GenBank/DDBJ databases">
        <title>Genome sequence of the fusiform rust pathogen reveals effectors for host alternation and coevolution with pine.</title>
        <authorList>
            <consortium name="DOE Joint Genome Institute"/>
            <person name="Smith K."/>
            <person name="Pendleton A."/>
            <person name="Kubisiak T."/>
            <person name="Anderson C."/>
            <person name="Salamov A."/>
            <person name="Aerts A."/>
            <person name="Riley R."/>
            <person name="Clum A."/>
            <person name="Lindquist E."/>
            <person name="Ence D."/>
            <person name="Campbell M."/>
            <person name="Kronenberg Z."/>
            <person name="Feau N."/>
            <person name="Dhillon B."/>
            <person name="Hamelin R."/>
            <person name="Burleigh J."/>
            <person name="Smith J."/>
            <person name="Yandell M."/>
            <person name="Nelson C."/>
            <person name="Grigoriev I."/>
            <person name="Davis J."/>
        </authorList>
    </citation>
    <scope>NUCLEOTIDE SEQUENCE</scope>
    <source>
        <strain evidence="1">G11</strain>
    </source>
</reference>
<dbReference type="AlphaFoldDB" id="A0A9P6N979"/>
<accession>A0A9P6N979</accession>
<gene>
    <name evidence="1" type="ORF">CROQUDRAFT_97713</name>
</gene>
<protein>
    <submittedName>
        <fullName evidence="1">Uncharacterized protein</fullName>
    </submittedName>
</protein>
<evidence type="ECO:0000313" key="2">
    <source>
        <dbReference type="Proteomes" id="UP000886653"/>
    </source>
</evidence>
<name>A0A9P6N979_9BASI</name>